<evidence type="ECO:0000313" key="2">
    <source>
        <dbReference type="Proteomes" id="UP000317909"/>
    </source>
</evidence>
<dbReference type="AlphaFoldDB" id="A0A517TTM5"/>
<evidence type="ECO:0000313" key="1">
    <source>
        <dbReference type="EMBL" id="QDT71728.1"/>
    </source>
</evidence>
<dbReference type="RefSeq" id="WP_145431228.1">
    <property type="nucleotide sequence ID" value="NZ_CP036339.1"/>
</dbReference>
<reference evidence="1 2" key="1">
    <citation type="submission" date="2019-02" db="EMBL/GenBank/DDBJ databases">
        <title>Deep-cultivation of Planctomycetes and their phenomic and genomic characterization uncovers novel biology.</title>
        <authorList>
            <person name="Wiegand S."/>
            <person name="Jogler M."/>
            <person name="Boedeker C."/>
            <person name="Pinto D."/>
            <person name="Vollmers J."/>
            <person name="Rivas-Marin E."/>
            <person name="Kohn T."/>
            <person name="Peeters S.H."/>
            <person name="Heuer A."/>
            <person name="Rast P."/>
            <person name="Oberbeckmann S."/>
            <person name="Bunk B."/>
            <person name="Jeske O."/>
            <person name="Meyerdierks A."/>
            <person name="Storesund J.E."/>
            <person name="Kallscheuer N."/>
            <person name="Luecker S."/>
            <person name="Lage O.M."/>
            <person name="Pohl T."/>
            <person name="Merkel B.J."/>
            <person name="Hornburger P."/>
            <person name="Mueller R.-W."/>
            <person name="Bruemmer F."/>
            <person name="Labrenz M."/>
            <person name="Spormann A.M."/>
            <person name="Op den Camp H."/>
            <person name="Overmann J."/>
            <person name="Amann R."/>
            <person name="Jetten M.S.M."/>
            <person name="Mascher T."/>
            <person name="Medema M.H."/>
            <person name="Devos D.P."/>
            <person name="Kaster A.-K."/>
            <person name="Ovreas L."/>
            <person name="Rohde M."/>
            <person name="Galperin M.Y."/>
            <person name="Jogler C."/>
        </authorList>
    </citation>
    <scope>NUCLEOTIDE SEQUENCE [LARGE SCALE GENOMIC DNA]</scope>
    <source>
        <strain evidence="1 2">I41</strain>
    </source>
</reference>
<dbReference type="Proteomes" id="UP000317909">
    <property type="component" value="Chromosome"/>
</dbReference>
<name>A0A517TTM5_9BACT</name>
<organism evidence="1 2">
    <name type="scientific">Lacipirellula limnantheis</name>
    <dbReference type="NCBI Taxonomy" id="2528024"/>
    <lineage>
        <taxon>Bacteria</taxon>
        <taxon>Pseudomonadati</taxon>
        <taxon>Planctomycetota</taxon>
        <taxon>Planctomycetia</taxon>
        <taxon>Pirellulales</taxon>
        <taxon>Lacipirellulaceae</taxon>
        <taxon>Lacipirellula</taxon>
    </lineage>
</organism>
<sequence>MNNALRARVNKAVQAAQTSPALEIYGTIRYAWRGIDRKSAQPPATLVAARLAELIKQAPLALSLDQLTELSDHATTAGLPLWAAKEIADSAQRFGDFALPRTLRTAEGVYRCDVQPLTLRYTMYLGYVATPAYAALGRIDKAVRLSRRFLDRLCSRTYDCVLGAGGHSYPNDATTRLLTFAAPLNGLAVHWPSDGGSPAARRQVDLLLQRLIREWPLSDCMLIRAAALGVVTAVPSAARVFSSAASVASERHERELAAAFEFFSGRPELLRASGKRRLLRKRRRSEALVAR</sequence>
<accession>A0A517TTM5</accession>
<gene>
    <name evidence="1" type="ORF">I41_08880</name>
</gene>
<protein>
    <submittedName>
        <fullName evidence="1">Uncharacterized protein</fullName>
    </submittedName>
</protein>
<dbReference type="KEGG" id="llh:I41_08880"/>
<proteinExistence type="predicted"/>
<dbReference type="EMBL" id="CP036339">
    <property type="protein sequence ID" value="QDT71728.1"/>
    <property type="molecule type" value="Genomic_DNA"/>
</dbReference>
<keyword evidence="2" id="KW-1185">Reference proteome</keyword>